<evidence type="ECO:0000259" key="11">
    <source>
        <dbReference type="PROSITE" id="PS50238"/>
    </source>
</evidence>
<keyword evidence="3" id="KW-0343">GTPase activation</keyword>
<dbReference type="SUPFAM" id="SSF50729">
    <property type="entry name" value="PH domain-like"/>
    <property type="match status" value="1"/>
</dbReference>
<comment type="subcellular location">
    <subcellularLocation>
        <location evidence="1">Cell projection</location>
        <location evidence="1">Axon</location>
    </subcellularLocation>
    <subcellularLocation>
        <location evidence="2">Cell projection</location>
        <location evidence="2">Dendritic spine</location>
    </subcellularLocation>
</comment>
<dbReference type="CDD" id="cd00160">
    <property type="entry name" value="RhoGEF"/>
    <property type="match status" value="1"/>
</dbReference>
<dbReference type="SMART" id="SM00324">
    <property type="entry name" value="RhoGAP"/>
    <property type="match status" value="1"/>
</dbReference>
<dbReference type="EMBL" id="NCKU01007702">
    <property type="protein sequence ID" value="RWS02447.1"/>
    <property type="molecule type" value="Genomic_DNA"/>
</dbReference>
<dbReference type="InterPro" id="IPR000008">
    <property type="entry name" value="C2_dom"/>
</dbReference>
<feature type="compositionally biased region" description="Polar residues" evidence="7">
    <location>
        <begin position="453"/>
        <end position="465"/>
    </location>
</feature>
<feature type="region of interest" description="Disordered" evidence="7">
    <location>
        <begin position="175"/>
        <end position="246"/>
    </location>
</feature>
<organism evidence="12 13">
    <name type="scientific">Dinothrombium tinctorium</name>
    <dbReference type="NCBI Taxonomy" id="1965070"/>
    <lineage>
        <taxon>Eukaryota</taxon>
        <taxon>Metazoa</taxon>
        <taxon>Ecdysozoa</taxon>
        <taxon>Arthropoda</taxon>
        <taxon>Chelicerata</taxon>
        <taxon>Arachnida</taxon>
        <taxon>Acari</taxon>
        <taxon>Acariformes</taxon>
        <taxon>Trombidiformes</taxon>
        <taxon>Prostigmata</taxon>
        <taxon>Anystina</taxon>
        <taxon>Parasitengona</taxon>
        <taxon>Trombidioidea</taxon>
        <taxon>Trombidiidae</taxon>
        <taxon>Dinothrombium</taxon>
    </lineage>
</organism>
<dbReference type="Gene3D" id="2.30.29.30">
    <property type="entry name" value="Pleckstrin-homology domain (PH domain)/Phosphotyrosine-binding domain (PTB)"/>
    <property type="match status" value="1"/>
</dbReference>
<feature type="region of interest" description="Disordered" evidence="7">
    <location>
        <begin position="125"/>
        <end position="152"/>
    </location>
</feature>
<dbReference type="SMART" id="SM00239">
    <property type="entry name" value="C2"/>
    <property type="match status" value="1"/>
</dbReference>
<evidence type="ECO:0000256" key="3">
    <source>
        <dbReference type="ARBA" id="ARBA00022468"/>
    </source>
</evidence>
<evidence type="ECO:0000256" key="4">
    <source>
        <dbReference type="ARBA" id="ARBA00022658"/>
    </source>
</evidence>
<dbReference type="InterPro" id="IPR035892">
    <property type="entry name" value="C2_domain_sf"/>
</dbReference>
<dbReference type="SUPFAM" id="SSF48065">
    <property type="entry name" value="DBL homology domain (DH-domain)"/>
    <property type="match status" value="1"/>
</dbReference>
<dbReference type="InterPro" id="IPR011993">
    <property type="entry name" value="PH-like_dom_sf"/>
</dbReference>
<dbReference type="Gene3D" id="2.60.40.150">
    <property type="entry name" value="C2 domain"/>
    <property type="match status" value="1"/>
</dbReference>
<keyword evidence="6" id="KW-0966">Cell projection</keyword>
<dbReference type="Gene3D" id="4.10.280.30">
    <property type="entry name" value="Bcr-Abl oncoprotein oligomerisation domain"/>
    <property type="match status" value="1"/>
</dbReference>
<feature type="non-terminal residue" evidence="12">
    <location>
        <position position="1177"/>
    </location>
</feature>
<dbReference type="SUPFAM" id="SSF69036">
    <property type="entry name" value="Bcr-Abl oncoprotein oligomerization domain"/>
    <property type="match status" value="1"/>
</dbReference>
<evidence type="ECO:0000259" key="8">
    <source>
        <dbReference type="PROSITE" id="PS50003"/>
    </source>
</evidence>
<evidence type="ECO:0000313" key="12">
    <source>
        <dbReference type="EMBL" id="RWS02447.1"/>
    </source>
</evidence>
<dbReference type="PANTHER" id="PTHR23182:SF1">
    <property type="entry name" value="RHO GTPASE ACTIVATING PROTEIN AT 1A, ISOFORM E"/>
    <property type="match status" value="1"/>
</dbReference>
<feature type="region of interest" description="Disordered" evidence="7">
    <location>
        <begin position="308"/>
        <end position="332"/>
    </location>
</feature>
<dbReference type="SUPFAM" id="SSF49562">
    <property type="entry name" value="C2 domain (Calcium/lipid-binding domain, CaLB)"/>
    <property type="match status" value="1"/>
</dbReference>
<dbReference type="InterPro" id="IPR001331">
    <property type="entry name" value="GDS_CDC24_CS"/>
</dbReference>
<dbReference type="SUPFAM" id="SSF48350">
    <property type="entry name" value="GTPase activation domain, GAP"/>
    <property type="match status" value="1"/>
</dbReference>
<feature type="domain" description="Rho-GAP" evidence="11">
    <location>
        <begin position="1025"/>
        <end position="1177"/>
    </location>
</feature>
<dbReference type="InterPro" id="IPR000219">
    <property type="entry name" value="DH_dom"/>
</dbReference>
<feature type="compositionally biased region" description="Acidic residues" evidence="7">
    <location>
        <begin position="310"/>
        <end position="324"/>
    </location>
</feature>
<dbReference type="GO" id="GO:0016020">
    <property type="term" value="C:membrane"/>
    <property type="evidence" value="ECO:0007669"/>
    <property type="project" value="TreeGrafter"/>
</dbReference>
<evidence type="ECO:0000259" key="10">
    <source>
        <dbReference type="PROSITE" id="PS50010"/>
    </source>
</evidence>
<dbReference type="OrthoDB" id="2155291at2759"/>
<keyword evidence="5" id="KW-0770">Synapse</keyword>
<dbReference type="InterPro" id="IPR036481">
    <property type="entry name" value="Bcr-Abl_oncoprot_oligo_sf"/>
</dbReference>
<dbReference type="Pfam" id="PF19057">
    <property type="entry name" value="PH_19"/>
    <property type="match status" value="1"/>
</dbReference>
<evidence type="ECO:0000256" key="7">
    <source>
        <dbReference type="SAM" id="MobiDB-lite"/>
    </source>
</evidence>
<dbReference type="PROSITE" id="PS50004">
    <property type="entry name" value="C2"/>
    <property type="match status" value="1"/>
</dbReference>
<gene>
    <name evidence="12" type="ORF">B4U79_00223</name>
</gene>
<keyword evidence="13" id="KW-1185">Reference proteome</keyword>
<keyword evidence="4" id="KW-0344">Guanine-nucleotide releasing factor</keyword>
<dbReference type="InterPro" id="IPR035899">
    <property type="entry name" value="DBL_dom_sf"/>
</dbReference>
<reference evidence="12 13" key="1">
    <citation type="journal article" date="2018" name="Gigascience">
        <title>Genomes of trombidid mites reveal novel predicted allergens and laterally-transferred genes associated with secondary metabolism.</title>
        <authorList>
            <person name="Dong X."/>
            <person name="Chaisiri K."/>
            <person name="Xia D."/>
            <person name="Armstrong S.D."/>
            <person name="Fang Y."/>
            <person name="Donnelly M.J."/>
            <person name="Kadowaki T."/>
            <person name="McGarry J.W."/>
            <person name="Darby A.C."/>
            <person name="Makepeace B.L."/>
        </authorList>
    </citation>
    <scope>NUCLEOTIDE SEQUENCE [LARGE SCALE GENOMIC DNA]</scope>
    <source>
        <strain evidence="12">UoL-WK</strain>
    </source>
</reference>
<name>A0A3S4QEI6_9ACAR</name>
<feature type="domain" description="PH" evidence="8">
    <location>
        <begin position="691"/>
        <end position="847"/>
    </location>
</feature>
<evidence type="ECO:0000256" key="1">
    <source>
        <dbReference type="ARBA" id="ARBA00004489"/>
    </source>
</evidence>
<dbReference type="Pfam" id="PF00621">
    <property type="entry name" value="RhoGEF"/>
    <property type="match status" value="1"/>
</dbReference>
<feature type="compositionally biased region" description="Basic and acidic residues" evidence="7">
    <location>
        <begin position="125"/>
        <end position="134"/>
    </location>
</feature>
<feature type="compositionally biased region" description="Polar residues" evidence="7">
    <location>
        <begin position="422"/>
        <end position="434"/>
    </location>
</feature>
<comment type="caution">
    <text evidence="12">The sequence shown here is derived from an EMBL/GenBank/DDBJ whole genome shotgun (WGS) entry which is preliminary data.</text>
</comment>
<dbReference type="Pfam" id="PF00168">
    <property type="entry name" value="C2"/>
    <property type="match status" value="1"/>
</dbReference>
<dbReference type="SMART" id="SM00233">
    <property type="entry name" value="PH"/>
    <property type="match status" value="1"/>
</dbReference>
<dbReference type="Gene3D" id="1.20.900.10">
    <property type="entry name" value="Dbl homology (DH) domain"/>
    <property type="match status" value="1"/>
</dbReference>
<feature type="compositionally biased region" description="Basic and acidic residues" evidence="7">
    <location>
        <begin position="388"/>
        <end position="398"/>
    </location>
</feature>
<dbReference type="PROSITE" id="PS50010">
    <property type="entry name" value="DH_2"/>
    <property type="match status" value="1"/>
</dbReference>
<proteinExistence type="predicted"/>
<dbReference type="GO" id="GO:0030424">
    <property type="term" value="C:axon"/>
    <property type="evidence" value="ECO:0007669"/>
    <property type="project" value="UniProtKB-SubCell"/>
</dbReference>
<dbReference type="InterPro" id="IPR008936">
    <property type="entry name" value="Rho_GTPase_activation_prot"/>
</dbReference>
<dbReference type="Gene3D" id="1.10.555.10">
    <property type="entry name" value="Rho GTPase activation protein"/>
    <property type="match status" value="2"/>
</dbReference>
<evidence type="ECO:0000313" key="13">
    <source>
        <dbReference type="Proteomes" id="UP000285301"/>
    </source>
</evidence>
<dbReference type="PROSITE" id="PS00741">
    <property type="entry name" value="DH_1"/>
    <property type="match status" value="1"/>
</dbReference>
<evidence type="ECO:0000256" key="6">
    <source>
        <dbReference type="ARBA" id="ARBA00023273"/>
    </source>
</evidence>
<dbReference type="GO" id="GO:0005085">
    <property type="term" value="F:guanyl-nucleotide exchange factor activity"/>
    <property type="evidence" value="ECO:0007669"/>
    <property type="project" value="UniProtKB-KW"/>
</dbReference>
<feature type="compositionally biased region" description="Basic residues" evidence="7">
    <location>
        <begin position="176"/>
        <end position="190"/>
    </location>
</feature>
<accession>A0A3S4QEI6</accession>
<feature type="region of interest" description="Disordered" evidence="7">
    <location>
        <begin position="449"/>
        <end position="473"/>
    </location>
</feature>
<evidence type="ECO:0000256" key="2">
    <source>
        <dbReference type="ARBA" id="ARBA00004552"/>
    </source>
</evidence>
<dbReference type="InterPro" id="IPR000198">
    <property type="entry name" value="RhoGAP_dom"/>
</dbReference>
<evidence type="ECO:0000256" key="5">
    <source>
        <dbReference type="ARBA" id="ARBA00023018"/>
    </source>
</evidence>
<dbReference type="GO" id="GO:0043197">
    <property type="term" value="C:dendritic spine"/>
    <property type="evidence" value="ECO:0007669"/>
    <property type="project" value="UniProtKB-SubCell"/>
</dbReference>
<sequence>MSVFKDFQSAFKQRFPDNDLPKAWEDDVRCNLDKHRHKLQMLKQEMEKEEFYVQYLERLLKDVEEAKKHEHNGADSGNQSAFLGLTSLKTSAQCAAAGDQYVTVITVSSYGDMEKKSLVDNPLHQSEKNIEEKQSFSSCTSSKQSAINKAEKPPLFDQPIIIDSQPKKIILEPAVAKKKRPPTPPRKPKINRNNFPSFLMNNQKELNKTQSTPPVQTTNTVTDVEVASTKSIDGEQTDTNEKPETVPECVTVPEEPAYAVKDISELTNIPYVFNNKNSDHQQNVKQEELCDKSDEAEISVIENIINSETATDEDKDEEELEESIYDTVAPDELSLSDHQEEDMNNLNKQPPLFERSVSQTTNNAKYAEIHSFANYVNIDYFLRREETSSKNDSDDNDTHISQSISSDHDTDECLQDERESEQQNASMNSANTTYDEVFEPVDYATGYYGIVDSSESSPNAQQPSEPLNDEEARKAEAERMTMYRCILSSVVESENVYIDCLNTLIQYKKALKSTTETTHPLVSAEDLEIIFYKINDLYNIHSTFLEGTRRLLSSNNCGDNSNNEPTLGDLFKILASRLGAYSSYLKNYSHALETVHKCCVANNQFCEITRAIKLKSMKGQTTSLEDLLHKPVARVQKNALVLHDLLKYTKENQAEYKAVKTALKMTQCFLNELNIAATEQMFPVQDKTQRRLVKESFIIELSEGRRKLRHLFLFNDIIVCAKYKPSTRQKFTFDVKWYSLLLDITVPQNDETNLSSNKEKELNSEIIALKCKLNSIRDLLFKEKSRSNNRLIEKLRKKQADLEGQLVLLLPQLPFVLHSKNGKNYTFYLSSEFEKTQWIESISVLQSSVVQTQEQINFNELQAWIETCRKSLKPSLGSFLLRTSKDEDLLHGDLYLTIHTLKGITRPADLFMLIECDTYGHFFQKAVTKTARDSLNPQFNQEFVLDLEGSQTLRILCYEEVNGQQKPCLRGKATIELSRSWLRDKTCERDIAILDSILTISLRFIPSEASTIRFPARKVCGTFGINVQQVSKKEKSNIPYLIVGCVREVERRGMKEVGIYRVSGLSSDVQRLKKAFETNPYEAEFLLKDIDIHAVTGLLKMYLRELPEALFTNNLYKKFFDAFSNVNQHEAQNKMSLHNLATVFGPTLIRPGSSAAGSSTEDQFTAGTIDVMAQAGI</sequence>
<feature type="compositionally biased region" description="Polar residues" evidence="7">
    <location>
        <begin position="191"/>
        <end position="222"/>
    </location>
</feature>
<dbReference type="PROSITE" id="PS50238">
    <property type="entry name" value="RHOGAP"/>
    <property type="match status" value="1"/>
</dbReference>
<dbReference type="GO" id="GO:0035556">
    <property type="term" value="P:intracellular signal transduction"/>
    <property type="evidence" value="ECO:0007669"/>
    <property type="project" value="InterPro"/>
</dbReference>
<feature type="compositionally biased region" description="Low complexity" evidence="7">
    <location>
        <begin position="135"/>
        <end position="145"/>
    </location>
</feature>
<dbReference type="Proteomes" id="UP000285301">
    <property type="component" value="Unassembled WGS sequence"/>
</dbReference>
<dbReference type="AlphaFoldDB" id="A0A3S4QEI6"/>
<dbReference type="SMART" id="SM00325">
    <property type="entry name" value="RhoGEF"/>
    <property type="match status" value="1"/>
</dbReference>
<dbReference type="Pfam" id="PF00620">
    <property type="entry name" value="RhoGAP"/>
    <property type="match status" value="1"/>
</dbReference>
<dbReference type="InterPro" id="IPR001849">
    <property type="entry name" value="PH_domain"/>
</dbReference>
<feature type="domain" description="DH" evidence="10">
    <location>
        <begin position="482"/>
        <end position="676"/>
    </location>
</feature>
<feature type="region of interest" description="Disordered" evidence="7">
    <location>
        <begin position="388"/>
        <end position="434"/>
    </location>
</feature>
<dbReference type="STRING" id="1965070.A0A3S4QEI6"/>
<dbReference type="GO" id="GO:0005096">
    <property type="term" value="F:GTPase activator activity"/>
    <property type="evidence" value="ECO:0007669"/>
    <property type="project" value="UniProtKB-KW"/>
</dbReference>
<feature type="domain" description="C2" evidence="9">
    <location>
        <begin position="875"/>
        <end position="990"/>
    </location>
</feature>
<dbReference type="InterPro" id="IPR037769">
    <property type="entry name" value="Abr/Bcr"/>
</dbReference>
<dbReference type="PROSITE" id="PS50003">
    <property type="entry name" value="PH_DOMAIN"/>
    <property type="match status" value="1"/>
</dbReference>
<evidence type="ECO:0000259" key="9">
    <source>
        <dbReference type="PROSITE" id="PS50004"/>
    </source>
</evidence>
<dbReference type="PANTHER" id="PTHR23182">
    <property type="entry name" value="BREAKPOINT CLUSTER REGION PROTEIN BCR"/>
    <property type="match status" value="1"/>
</dbReference>
<protein>
    <submittedName>
        <fullName evidence="12">Active breakpoint cluster region-related protein-like protein</fullName>
    </submittedName>
</protein>